<protein>
    <submittedName>
        <fullName evidence="1">Uncharacterized protein</fullName>
    </submittedName>
</protein>
<name>A0A1H7N6J5_9RHOB</name>
<dbReference type="RefSeq" id="WP_139204697.1">
    <property type="nucleotide sequence ID" value="NZ_FNZQ01000003.1"/>
</dbReference>
<reference evidence="1 2" key="1">
    <citation type="submission" date="2016-10" db="EMBL/GenBank/DDBJ databases">
        <authorList>
            <person name="de Groot N.N."/>
        </authorList>
    </citation>
    <scope>NUCLEOTIDE SEQUENCE [LARGE SCALE GENOMIC DNA]</scope>
    <source>
        <strain evidence="1 2">DSM 14858</strain>
    </source>
</reference>
<sequence>MFDLFDDRANITKRQLIYASTCFPDEISSFSENKAKEVAAEKFFGTPGKWKYDDLRNTLRELYSGGDVSQIESAVRKLPGKGEGSAKLSIIKSVVKCLPPNTWTSINQGSNTIEISDQYEIRNVFDIHLKHKTEIIHLFVIPHSDVRLKRVQEDRLLQLLSYIPFCPKNEFISLISVPVISNHRTGKQRLTKSGYFSEVDDTKSMIVHFRKIIDDLSQKP</sequence>
<organism evidence="1 2">
    <name type="scientific">Jannaschia helgolandensis</name>
    <dbReference type="NCBI Taxonomy" id="188906"/>
    <lineage>
        <taxon>Bacteria</taxon>
        <taxon>Pseudomonadati</taxon>
        <taxon>Pseudomonadota</taxon>
        <taxon>Alphaproteobacteria</taxon>
        <taxon>Rhodobacterales</taxon>
        <taxon>Roseobacteraceae</taxon>
        <taxon>Jannaschia</taxon>
    </lineage>
</organism>
<evidence type="ECO:0000313" key="2">
    <source>
        <dbReference type="Proteomes" id="UP000199283"/>
    </source>
</evidence>
<evidence type="ECO:0000313" key="1">
    <source>
        <dbReference type="EMBL" id="SEL18535.1"/>
    </source>
</evidence>
<gene>
    <name evidence="1" type="ORF">SAMN04488526_2169</name>
</gene>
<proteinExistence type="predicted"/>
<dbReference type="AlphaFoldDB" id="A0A1H7N6J5"/>
<dbReference type="Proteomes" id="UP000199283">
    <property type="component" value="Unassembled WGS sequence"/>
</dbReference>
<keyword evidence="2" id="KW-1185">Reference proteome</keyword>
<accession>A0A1H7N6J5</accession>
<dbReference type="STRING" id="188906.SAMN04488526_2169"/>
<dbReference type="EMBL" id="FNZQ01000003">
    <property type="protein sequence ID" value="SEL18535.1"/>
    <property type="molecule type" value="Genomic_DNA"/>
</dbReference>